<evidence type="ECO:0000256" key="1">
    <source>
        <dbReference type="SAM" id="SignalP"/>
    </source>
</evidence>
<accession>A0A9Q9ASF0</accession>
<sequence length="250" mass="26482">MKLIVVSLCLLAEVFASPTQLTTTSCIARTNNFDDLQGGLVPAAQPEIGVYNGLFFEKFNTIVRQLSIHSFRASTTKKPALTHHQNTATGIIPGVVAKSPDNVAGLGLTQALTSVVQEFFGNALGFLNGAPPTITLFPYATIRALPGQSFDLSELYFGCKVNTVTPAASVGTQCVFTASGFNDKGQRVSEETFSFAPVRGGILRADMERKVFDGLKRMVNVTIALTAGGIGPVGAAVLMVDDVKTCVYKA</sequence>
<proteinExistence type="predicted"/>
<keyword evidence="3" id="KW-1185">Reference proteome</keyword>
<keyword evidence="1" id="KW-0732">Signal</keyword>
<feature type="signal peptide" evidence="1">
    <location>
        <begin position="1"/>
        <end position="16"/>
    </location>
</feature>
<organism evidence="2 3">
    <name type="scientific">Septoria linicola</name>
    <dbReference type="NCBI Taxonomy" id="215465"/>
    <lineage>
        <taxon>Eukaryota</taxon>
        <taxon>Fungi</taxon>
        <taxon>Dikarya</taxon>
        <taxon>Ascomycota</taxon>
        <taxon>Pezizomycotina</taxon>
        <taxon>Dothideomycetes</taxon>
        <taxon>Dothideomycetidae</taxon>
        <taxon>Mycosphaerellales</taxon>
        <taxon>Mycosphaerellaceae</taxon>
        <taxon>Septoria</taxon>
    </lineage>
</organism>
<dbReference type="AlphaFoldDB" id="A0A9Q9ASF0"/>
<gene>
    <name evidence="2" type="ORF">Slin15195_G075790</name>
</gene>
<reference evidence="2" key="1">
    <citation type="submission" date="2022-06" db="EMBL/GenBank/DDBJ databases">
        <title>Complete genome sequences of two strains of the flax pathogen Septoria linicola.</title>
        <authorList>
            <person name="Lapalu N."/>
            <person name="Simon A."/>
            <person name="Demenou B."/>
            <person name="Paumier D."/>
            <person name="Guillot M.-P."/>
            <person name="Gout L."/>
            <person name="Valade R."/>
        </authorList>
    </citation>
    <scope>NUCLEOTIDE SEQUENCE</scope>
    <source>
        <strain evidence="2">SE15195</strain>
    </source>
</reference>
<protein>
    <submittedName>
        <fullName evidence="2">Uncharacterized protein</fullName>
    </submittedName>
</protein>
<dbReference type="EMBL" id="CP099423">
    <property type="protein sequence ID" value="USW54260.1"/>
    <property type="molecule type" value="Genomic_DNA"/>
</dbReference>
<feature type="chain" id="PRO_5040427563" evidence="1">
    <location>
        <begin position="17"/>
        <end position="250"/>
    </location>
</feature>
<evidence type="ECO:0000313" key="2">
    <source>
        <dbReference type="EMBL" id="USW54260.1"/>
    </source>
</evidence>
<evidence type="ECO:0000313" key="3">
    <source>
        <dbReference type="Proteomes" id="UP001056384"/>
    </source>
</evidence>
<dbReference type="Proteomes" id="UP001056384">
    <property type="component" value="Chromosome 6"/>
</dbReference>
<dbReference type="PROSITE" id="PS51257">
    <property type="entry name" value="PROKAR_LIPOPROTEIN"/>
    <property type="match status" value="1"/>
</dbReference>
<name>A0A9Q9ASF0_9PEZI</name>